<dbReference type="Proteomes" id="UP000679284">
    <property type="component" value="Chromosome"/>
</dbReference>
<name>A0A8J8SKV9_9RHOB</name>
<feature type="transmembrane region" description="Helical" evidence="1">
    <location>
        <begin position="93"/>
        <end position="115"/>
    </location>
</feature>
<feature type="transmembrane region" description="Helical" evidence="1">
    <location>
        <begin position="190"/>
        <end position="214"/>
    </location>
</feature>
<organism evidence="2 3">
    <name type="scientific">Falsirhodobacter algicola</name>
    <dbReference type="NCBI Taxonomy" id="2692330"/>
    <lineage>
        <taxon>Bacteria</taxon>
        <taxon>Pseudomonadati</taxon>
        <taxon>Pseudomonadota</taxon>
        <taxon>Alphaproteobacteria</taxon>
        <taxon>Rhodobacterales</taxon>
        <taxon>Paracoccaceae</taxon>
        <taxon>Falsirhodobacter</taxon>
    </lineage>
</organism>
<sequence>MAEPGVLAGTVLASGAFGMWLVLLVRRKRTERPPRLRLDGCSFGGAAGCIVWIAGLAWAEAGMGAVATGFCMGAALTALAARVALRDPVICGAWVWAGGCAAIALWSGAPMGVLAGAGFGVQAVLARRGDTLDRHASHLVLAAPAAILLLAAHPPLHGEVLVIALAAGAALALGGAAWHQMLRGPALAPLVLVLGVGSGFVLPALCGAAAVWGLQRMIGSNGS</sequence>
<dbReference type="EMBL" id="CP047289">
    <property type="protein sequence ID" value="QUS35759.1"/>
    <property type="molecule type" value="Genomic_DNA"/>
</dbReference>
<dbReference type="AlphaFoldDB" id="A0A8J8SKV9"/>
<keyword evidence="1" id="KW-0812">Transmembrane</keyword>
<reference evidence="2" key="1">
    <citation type="submission" date="2020-01" db="EMBL/GenBank/DDBJ databases">
        <authorList>
            <person name="Yang Y."/>
            <person name="Kwon Y.M."/>
        </authorList>
    </citation>
    <scope>NUCLEOTIDE SEQUENCE</scope>
    <source>
        <strain evidence="2">PG104</strain>
    </source>
</reference>
<accession>A0A8J8SKV9</accession>
<keyword evidence="1" id="KW-0472">Membrane</keyword>
<keyword evidence="1" id="KW-1133">Transmembrane helix</keyword>
<protein>
    <submittedName>
        <fullName evidence="2">Uncharacterized protein</fullName>
    </submittedName>
</protein>
<feature type="transmembrane region" description="Helical" evidence="1">
    <location>
        <begin position="61"/>
        <end position="81"/>
    </location>
</feature>
<feature type="transmembrane region" description="Helical" evidence="1">
    <location>
        <begin position="160"/>
        <end position="178"/>
    </location>
</feature>
<proteinExistence type="predicted"/>
<evidence type="ECO:0000313" key="3">
    <source>
        <dbReference type="Proteomes" id="UP000679284"/>
    </source>
</evidence>
<dbReference type="RefSeq" id="WP_211785009.1">
    <property type="nucleotide sequence ID" value="NZ_CP047289.1"/>
</dbReference>
<feature type="transmembrane region" description="Helical" evidence="1">
    <location>
        <begin position="36"/>
        <end position="55"/>
    </location>
</feature>
<feature type="transmembrane region" description="Helical" evidence="1">
    <location>
        <begin position="6"/>
        <end position="24"/>
    </location>
</feature>
<dbReference type="KEGG" id="fap:GR316_05495"/>
<evidence type="ECO:0000256" key="1">
    <source>
        <dbReference type="SAM" id="Phobius"/>
    </source>
</evidence>
<keyword evidence="3" id="KW-1185">Reference proteome</keyword>
<feature type="transmembrane region" description="Helical" evidence="1">
    <location>
        <begin position="135"/>
        <end position="153"/>
    </location>
</feature>
<evidence type="ECO:0000313" key="2">
    <source>
        <dbReference type="EMBL" id="QUS35759.1"/>
    </source>
</evidence>
<gene>
    <name evidence="2" type="ORF">GR316_05495</name>
</gene>